<dbReference type="InterPro" id="IPR036291">
    <property type="entry name" value="NAD(P)-bd_dom_sf"/>
</dbReference>
<feature type="binding site" evidence="8">
    <location>
        <position position="278"/>
    </location>
    <ligand>
        <name>NAD(+)</name>
        <dbReference type="ChEBI" id="CHEBI:57540"/>
    </ligand>
</feature>
<dbReference type="Pfam" id="PF05222">
    <property type="entry name" value="AlaDh_PNT_N"/>
    <property type="match status" value="1"/>
</dbReference>
<feature type="active site" description="Proton donor/acceptor" evidence="6">
    <location>
        <position position="269"/>
    </location>
</feature>
<evidence type="ECO:0000256" key="1">
    <source>
        <dbReference type="ARBA" id="ARBA00005689"/>
    </source>
</evidence>
<proteinExistence type="inferred from homology"/>
<evidence type="ECO:0000256" key="4">
    <source>
        <dbReference type="ARBA" id="ARBA00023027"/>
    </source>
</evidence>
<feature type="binding site" evidence="8">
    <location>
        <begin position="297"/>
        <end position="300"/>
    </location>
    <ligand>
        <name>NAD(+)</name>
        <dbReference type="ChEBI" id="CHEBI:57540"/>
    </ligand>
</feature>
<dbReference type="SUPFAM" id="SSF52283">
    <property type="entry name" value="Formate/glycerate dehydrogenase catalytic domain-like"/>
    <property type="match status" value="1"/>
</dbReference>
<dbReference type="HOGENOM" id="CLU_003376_3_0_0"/>
<dbReference type="Proteomes" id="UP000030700">
    <property type="component" value="Unassembled WGS sequence"/>
</dbReference>
<dbReference type="GO" id="GO:0000166">
    <property type="term" value="F:nucleotide binding"/>
    <property type="evidence" value="ECO:0007669"/>
    <property type="project" value="UniProtKB-KW"/>
</dbReference>
<feature type="binding site" evidence="8">
    <location>
        <position position="219"/>
    </location>
    <ligand>
        <name>NAD(+)</name>
        <dbReference type="ChEBI" id="CHEBI:57540"/>
    </ligand>
</feature>
<dbReference type="AlphaFoldDB" id="A0A0S6W4Y5"/>
<feature type="binding site" evidence="8">
    <location>
        <position position="133"/>
    </location>
    <ligand>
        <name>NAD(+)</name>
        <dbReference type="ChEBI" id="CHEBI:57540"/>
    </ligand>
</feature>
<dbReference type="PIRSF" id="PIRSF000183">
    <property type="entry name" value="Alanine_dh"/>
    <property type="match status" value="1"/>
</dbReference>
<sequence>MIIGVPKEIKTQEYRVGIAPSGVMELVKRGHSVLVEEHAGVASGITDAEYERVGAKIADVRTVYANSGMIIKVKEPQPSEFDLLREGQILYTYLHLAPDPDQTKALLERKIIGVAYETIQLADGSLPLLTPMSEVAGRMAVQVGAKYLEKEHGGYGVLLSGVPGVERAIVTIIGGGVVGMNAAKIAVGMGANVYLLDINLSRLSYIDDIFGNKITTLMSNYVNIEECAKRSDLLIGAVLIPGAKAPKLVTREMISKMKEGAVVVDVAVDQGGCIETSRPTTHDDPTYVVDGVLHYCVANMPGAVPRTSTFALTNVTMPYAYLLAEKGVSKASLQNAALAKGVNVYKGKVTYKAVADALGYDFHPVADVVES</sequence>
<comment type="catalytic activity">
    <reaction evidence="5">
        <text>L-alanine + NAD(+) + H2O = pyruvate + NH4(+) + NADH + H(+)</text>
        <dbReference type="Rhea" id="RHEA:18405"/>
        <dbReference type="ChEBI" id="CHEBI:15361"/>
        <dbReference type="ChEBI" id="CHEBI:15377"/>
        <dbReference type="ChEBI" id="CHEBI:15378"/>
        <dbReference type="ChEBI" id="CHEBI:28938"/>
        <dbReference type="ChEBI" id="CHEBI:57540"/>
        <dbReference type="ChEBI" id="CHEBI:57945"/>
        <dbReference type="ChEBI" id="CHEBI:57972"/>
        <dbReference type="EC" id="1.4.1.1"/>
    </reaction>
</comment>
<dbReference type="Gene3D" id="3.40.50.720">
    <property type="entry name" value="NAD(P)-binding Rossmann-like Domain"/>
    <property type="match status" value="2"/>
</dbReference>
<dbReference type="CDD" id="cd05305">
    <property type="entry name" value="L-AlaDH"/>
    <property type="match status" value="1"/>
</dbReference>
<feature type="binding site" evidence="8">
    <location>
        <position position="197"/>
    </location>
    <ligand>
        <name>NAD(+)</name>
        <dbReference type="ChEBI" id="CHEBI:57540"/>
    </ligand>
</feature>
<dbReference type="PROSITE" id="PS00837">
    <property type="entry name" value="ALADH_PNT_2"/>
    <property type="match status" value="1"/>
</dbReference>
<dbReference type="PANTHER" id="PTHR42795:SF1">
    <property type="entry name" value="ALANINE DEHYDROGENASE"/>
    <property type="match status" value="1"/>
</dbReference>
<keyword evidence="4 5" id="KW-0520">NAD</keyword>
<dbReference type="SUPFAM" id="SSF51735">
    <property type="entry name" value="NAD(P)-binding Rossmann-fold domains"/>
    <property type="match status" value="1"/>
</dbReference>
<dbReference type="InterPro" id="IPR007698">
    <property type="entry name" value="AlaDH/PNT_NAD(H)-bd"/>
</dbReference>
<dbReference type="FunFam" id="3.40.50.720:FF:000049">
    <property type="entry name" value="Alanine dehydrogenase"/>
    <property type="match status" value="1"/>
</dbReference>
<evidence type="ECO:0000259" key="10">
    <source>
        <dbReference type="SMART" id="SM01003"/>
    </source>
</evidence>
<keyword evidence="12" id="KW-1185">Reference proteome</keyword>
<evidence type="ECO:0000313" key="12">
    <source>
        <dbReference type="Proteomes" id="UP000030700"/>
    </source>
</evidence>
<dbReference type="InterPro" id="IPR007886">
    <property type="entry name" value="AlaDH/PNT_N"/>
</dbReference>
<evidence type="ECO:0000256" key="6">
    <source>
        <dbReference type="PIRSR" id="PIRSR000183-1"/>
    </source>
</evidence>
<dbReference type="GO" id="GO:0042853">
    <property type="term" value="P:L-alanine catabolic process"/>
    <property type="evidence" value="ECO:0007669"/>
    <property type="project" value="InterPro"/>
</dbReference>
<evidence type="ECO:0000256" key="7">
    <source>
        <dbReference type="PIRSR" id="PIRSR000183-2"/>
    </source>
</evidence>
<evidence type="ECO:0000256" key="8">
    <source>
        <dbReference type="PIRSR" id="PIRSR000183-3"/>
    </source>
</evidence>
<feature type="binding site" evidence="8">
    <location>
        <begin position="238"/>
        <end position="239"/>
    </location>
    <ligand>
        <name>NAD(+)</name>
        <dbReference type="ChEBI" id="CHEBI:57540"/>
    </ligand>
</feature>
<organism evidence="11">
    <name type="scientific">Candidatus Moduliflexus flocculans</name>
    <dbReference type="NCBI Taxonomy" id="1499966"/>
    <lineage>
        <taxon>Bacteria</taxon>
        <taxon>Candidatus Moduliflexota</taxon>
        <taxon>Candidatus Moduliflexia</taxon>
        <taxon>Candidatus Moduliflexales</taxon>
        <taxon>Candidatus Moduliflexaceae</taxon>
    </lineage>
</organism>
<evidence type="ECO:0000259" key="9">
    <source>
        <dbReference type="SMART" id="SM01002"/>
    </source>
</evidence>
<feature type="binding site" evidence="7">
    <location>
        <position position="74"/>
    </location>
    <ligand>
        <name>substrate</name>
    </ligand>
</feature>
<evidence type="ECO:0000313" key="11">
    <source>
        <dbReference type="EMBL" id="GAK53551.1"/>
    </source>
</evidence>
<dbReference type="EC" id="1.4.1.1" evidence="2 5"/>
<dbReference type="EMBL" id="DF820459">
    <property type="protein sequence ID" value="GAK53551.1"/>
    <property type="molecule type" value="Genomic_DNA"/>
</dbReference>
<feature type="domain" description="Alanine dehydrogenase/pyridine nucleotide transhydrogenase NAD(H)-binding" evidence="9">
    <location>
        <begin position="148"/>
        <end position="296"/>
    </location>
</feature>
<feature type="binding site" evidence="8">
    <location>
        <position position="202"/>
    </location>
    <ligand>
        <name>NAD(+)</name>
        <dbReference type="ChEBI" id="CHEBI:57540"/>
    </ligand>
</feature>
<dbReference type="NCBIfam" id="TIGR00518">
    <property type="entry name" value="alaDH"/>
    <property type="match status" value="1"/>
</dbReference>
<dbReference type="PANTHER" id="PTHR42795">
    <property type="entry name" value="ALANINE DEHYDROGENASE"/>
    <property type="match status" value="1"/>
</dbReference>
<evidence type="ECO:0000256" key="3">
    <source>
        <dbReference type="ARBA" id="ARBA00023002"/>
    </source>
</evidence>
<dbReference type="SMART" id="SM01002">
    <property type="entry name" value="AlaDh_PNT_C"/>
    <property type="match status" value="1"/>
</dbReference>
<accession>A0A0S6W4Y5</accession>
<dbReference type="GO" id="GO:0005886">
    <property type="term" value="C:plasma membrane"/>
    <property type="evidence" value="ECO:0007669"/>
    <property type="project" value="TreeGrafter"/>
</dbReference>
<feature type="domain" description="Alanine dehydrogenase/pyridine nucleotide transhydrogenase N-terminal" evidence="10">
    <location>
        <begin position="4"/>
        <end position="136"/>
    </location>
</feature>
<evidence type="ECO:0000256" key="5">
    <source>
        <dbReference type="PIRNR" id="PIRNR000183"/>
    </source>
</evidence>
<reference evidence="11" key="1">
    <citation type="journal article" date="2015" name="PeerJ">
        <title>First genomic representation of candidate bacterial phylum KSB3 points to enhanced environmental sensing as a trigger of wastewater bulking.</title>
        <authorList>
            <person name="Sekiguchi Y."/>
            <person name="Ohashi A."/>
            <person name="Parks D.H."/>
            <person name="Yamauchi T."/>
            <person name="Tyson G.W."/>
            <person name="Hugenholtz P."/>
        </authorList>
    </citation>
    <scope>NUCLEOTIDE SEQUENCE [LARGE SCALE GENOMIC DNA]</scope>
</reference>
<evidence type="ECO:0000256" key="2">
    <source>
        <dbReference type="ARBA" id="ARBA00012897"/>
    </source>
</evidence>
<dbReference type="InterPro" id="IPR008143">
    <property type="entry name" value="Ala_DH/PNT_CS2"/>
</dbReference>
<dbReference type="InterPro" id="IPR008141">
    <property type="entry name" value="Ala_DH"/>
</dbReference>
<protein>
    <recommendedName>
        <fullName evidence="2 5">Alanine dehydrogenase</fullName>
        <ecNumber evidence="2 5">1.4.1.1</ecNumber>
    </recommendedName>
</protein>
<gene>
    <name evidence="11" type="ORF">U14_04817</name>
</gene>
<keyword evidence="3 5" id="KW-0560">Oxidoreductase</keyword>
<comment type="similarity">
    <text evidence="1 5">Belongs to the AlaDH/PNT family.</text>
</comment>
<feature type="binding site" evidence="8">
    <location>
        <begin position="266"/>
        <end position="269"/>
    </location>
    <ligand>
        <name>NAD(+)</name>
        <dbReference type="ChEBI" id="CHEBI:57540"/>
    </ligand>
</feature>
<keyword evidence="8" id="KW-0547">Nucleotide-binding</keyword>
<dbReference type="SMART" id="SM01003">
    <property type="entry name" value="AlaDh_PNT_N"/>
    <property type="match status" value="1"/>
</dbReference>
<dbReference type="STRING" id="1499966.U14_04817"/>
<dbReference type="GO" id="GO:0000286">
    <property type="term" value="F:alanine dehydrogenase activity"/>
    <property type="evidence" value="ECO:0007669"/>
    <property type="project" value="UniProtKB-UniRule"/>
</dbReference>
<name>A0A0S6W4Y5_9BACT</name>
<feature type="binding site" evidence="7">
    <location>
        <position position="15"/>
    </location>
    <ligand>
        <name>substrate</name>
    </ligand>
</feature>
<dbReference type="Pfam" id="PF01262">
    <property type="entry name" value="AlaDh_PNT_C"/>
    <property type="match status" value="1"/>
</dbReference>
<feature type="active site" description="Proton donor/acceptor" evidence="6">
    <location>
        <position position="95"/>
    </location>
</feature>